<dbReference type="SUPFAM" id="SSF52540">
    <property type="entry name" value="P-loop containing nucleoside triphosphate hydrolases"/>
    <property type="match status" value="1"/>
</dbReference>
<dbReference type="GO" id="GO:0005524">
    <property type="term" value="F:ATP binding"/>
    <property type="evidence" value="ECO:0007669"/>
    <property type="project" value="InterPro"/>
</dbReference>
<keyword evidence="1" id="KW-0963">Cytoplasm</keyword>
<keyword evidence="2" id="KW-0677">Repeat</keyword>
<dbReference type="GeneID" id="25915070"/>
<evidence type="ECO:0000313" key="4">
    <source>
        <dbReference type="EMBL" id="KNC72873.1"/>
    </source>
</evidence>
<dbReference type="Gene3D" id="3.40.50.300">
    <property type="entry name" value="P-loop containing nucleotide triphosphate hydrolases"/>
    <property type="match status" value="1"/>
</dbReference>
<dbReference type="InterPro" id="IPR047038">
    <property type="entry name" value="eEF3_chromodomain-like_sf"/>
</dbReference>
<accession>A0A0L0F9T1</accession>
<sequence>MYSQHFDDILNFDKTPVQYLVDKYQLKYQEVRNKLGKFGLEGHAHTIPIKDLSGGQKARVVFVDLSFKECHILFLDEPTNHLDIESIDALIHAINEFEGGVICVTHDARLIQ</sequence>
<evidence type="ECO:0000256" key="1">
    <source>
        <dbReference type="ARBA" id="ARBA00022490"/>
    </source>
</evidence>
<dbReference type="STRING" id="667725.A0A0L0F9T1"/>
<name>A0A0L0F9T1_9EUKA</name>
<proteinExistence type="predicted"/>
<dbReference type="AlphaFoldDB" id="A0A0L0F9T1"/>
<dbReference type="PANTHER" id="PTHR19211">
    <property type="entry name" value="ATP-BINDING TRANSPORT PROTEIN-RELATED"/>
    <property type="match status" value="1"/>
</dbReference>
<dbReference type="OrthoDB" id="2110130at2759"/>
<dbReference type="FunFam" id="3.40.50.300:FF:001197">
    <property type="entry name" value="Putative ATP-binding cassette family ATPase"/>
    <property type="match status" value="1"/>
</dbReference>
<protein>
    <recommendedName>
        <fullName evidence="3">ABC transporter domain-containing protein</fullName>
    </recommendedName>
</protein>
<dbReference type="InterPro" id="IPR027417">
    <property type="entry name" value="P-loop_NTPase"/>
</dbReference>
<dbReference type="Pfam" id="PF00005">
    <property type="entry name" value="ABC_tran"/>
    <property type="match status" value="1"/>
</dbReference>
<dbReference type="InterPro" id="IPR003439">
    <property type="entry name" value="ABC_transporter-like_ATP-bd"/>
</dbReference>
<feature type="domain" description="ABC transporter" evidence="3">
    <location>
        <begin position="28"/>
        <end position="80"/>
    </location>
</feature>
<feature type="non-terminal residue" evidence="4">
    <location>
        <position position="112"/>
    </location>
</feature>
<evidence type="ECO:0000313" key="5">
    <source>
        <dbReference type="Proteomes" id="UP000054560"/>
    </source>
</evidence>
<organism evidence="4 5">
    <name type="scientific">Sphaeroforma arctica JP610</name>
    <dbReference type="NCBI Taxonomy" id="667725"/>
    <lineage>
        <taxon>Eukaryota</taxon>
        <taxon>Ichthyosporea</taxon>
        <taxon>Ichthyophonida</taxon>
        <taxon>Sphaeroforma</taxon>
    </lineage>
</organism>
<dbReference type="eggNOG" id="KOG0066">
    <property type="taxonomic scope" value="Eukaryota"/>
</dbReference>
<keyword evidence="5" id="KW-1185">Reference proteome</keyword>
<dbReference type="InterPro" id="IPR050611">
    <property type="entry name" value="ABCF"/>
</dbReference>
<dbReference type="Proteomes" id="UP000054560">
    <property type="component" value="Unassembled WGS sequence"/>
</dbReference>
<dbReference type="GO" id="GO:0016887">
    <property type="term" value="F:ATP hydrolysis activity"/>
    <property type="evidence" value="ECO:0007669"/>
    <property type="project" value="InterPro"/>
</dbReference>
<dbReference type="Gene3D" id="2.40.50.990">
    <property type="match status" value="1"/>
</dbReference>
<gene>
    <name evidence="4" type="ORF">SARC_14566</name>
</gene>
<dbReference type="PANTHER" id="PTHR19211:SF14">
    <property type="entry name" value="ATP-BINDING CASSETTE SUB-FAMILY F MEMBER 1"/>
    <property type="match status" value="1"/>
</dbReference>
<reference evidence="4 5" key="1">
    <citation type="submission" date="2011-02" db="EMBL/GenBank/DDBJ databases">
        <title>The Genome Sequence of Sphaeroforma arctica JP610.</title>
        <authorList>
            <consortium name="The Broad Institute Genome Sequencing Platform"/>
            <person name="Russ C."/>
            <person name="Cuomo C."/>
            <person name="Young S.K."/>
            <person name="Zeng Q."/>
            <person name="Gargeya S."/>
            <person name="Alvarado L."/>
            <person name="Berlin A."/>
            <person name="Chapman S.B."/>
            <person name="Chen Z."/>
            <person name="Freedman E."/>
            <person name="Gellesch M."/>
            <person name="Goldberg J."/>
            <person name="Griggs A."/>
            <person name="Gujja S."/>
            <person name="Heilman E."/>
            <person name="Heiman D."/>
            <person name="Howarth C."/>
            <person name="Mehta T."/>
            <person name="Neiman D."/>
            <person name="Pearson M."/>
            <person name="Roberts A."/>
            <person name="Saif S."/>
            <person name="Shea T."/>
            <person name="Shenoy N."/>
            <person name="Sisk P."/>
            <person name="Stolte C."/>
            <person name="Sykes S."/>
            <person name="White J."/>
            <person name="Yandava C."/>
            <person name="Burger G."/>
            <person name="Gray M.W."/>
            <person name="Holland P.W.H."/>
            <person name="King N."/>
            <person name="Lang F.B.F."/>
            <person name="Roger A.J."/>
            <person name="Ruiz-Trillo I."/>
            <person name="Haas B."/>
            <person name="Nusbaum C."/>
            <person name="Birren B."/>
        </authorList>
    </citation>
    <scope>NUCLEOTIDE SEQUENCE [LARGE SCALE GENOMIC DNA]</scope>
    <source>
        <strain evidence="4 5">JP610</strain>
    </source>
</reference>
<evidence type="ECO:0000259" key="3">
    <source>
        <dbReference type="Pfam" id="PF00005"/>
    </source>
</evidence>
<evidence type="ECO:0000256" key="2">
    <source>
        <dbReference type="ARBA" id="ARBA00022737"/>
    </source>
</evidence>
<dbReference type="EMBL" id="KQ246390">
    <property type="protein sequence ID" value="KNC72873.1"/>
    <property type="molecule type" value="Genomic_DNA"/>
</dbReference>
<dbReference type="RefSeq" id="XP_014146775.1">
    <property type="nucleotide sequence ID" value="XM_014291300.1"/>
</dbReference>